<dbReference type="CDD" id="cd03354">
    <property type="entry name" value="LbH_SAT"/>
    <property type="match status" value="1"/>
</dbReference>
<accession>A0A366H883</accession>
<dbReference type="PANTHER" id="PTHR42811">
    <property type="entry name" value="SERINE ACETYLTRANSFERASE"/>
    <property type="match status" value="1"/>
</dbReference>
<dbReference type="Proteomes" id="UP000253426">
    <property type="component" value="Unassembled WGS sequence"/>
</dbReference>
<keyword evidence="3 6" id="KW-0808">Transferase</keyword>
<dbReference type="Pfam" id="PF06426">
    <property type="entry name" value="SATase_N"/>
    <property type="match status" value="1"/>
</dbReference>
<dbReference type="GO" id="GO:0006535">
    <property type="term" value="P:cysteine biosynthetic process from serine"/>
    <property type="evidence" value="ECO:0007669"/>
    <property type="project" value="InterPro"/>
</dbReference>
<dbReference type="UniPathway" id="UPA00136">
    <property type="reaction ID" value="UER00199"/>
</dbReference>
<dbReference type="InterPro" id="IPR042122">
    <property type="entry name" value="Ser_AcTrfase_N_sf"/>
</dbReference>
<dbReference type="Gene3D" id="2.160.10.10">
    <property type="entry name" value="Hexapeptide repeat proteins"/>
    <property type="match status" value="1"/>
</dbReference>
<protein>
    <recommendedName>
        <fullName evidence="1">Serine acetyltransferase</fullName>
    </recommendedName>
</protein>
<evidence type="ECO:0000256" key="4">
    <source>
        <dbReference type="ARBA" id="ARBA00023315"/>
    </source>
</evidence>
<dbReference type="GO" id="GO:0009001">
    <property type="term" value="F:serine O-acetyltransferase activity"/>
    <property type="evidence" value="ECO:0007669"/>
    <property type="project" value="InterPro"/>
</dbReference>
<dbReference type="InterPro" id="IPR010493">
    <property type="entry name" value="Ser_AcTrfase_N"/>
</dbReference>
<dbReference type="OrthoDB" id="9801456at2"/>
<evidence type="ECO:0000313" key="6">
    <source>
        <dbReference type="EMBL" id="RBP37776.1"/>
    </source>
</evidence>
<keyword evidence="2" id="KW-0028">Amino-acid biosynthesis</keyword>
<gene>
    <name evidence="6" type="ORF">DES53_113159</name>
</gene>
<evidence type="ECO:0000256" key="2">
    <source>
        <dbReference type="ARBA" id="ARBA00022605"/>
    </source>
</evidence>
<dbReference type="GO" id="GO:0005737">
    <property type="term" value="C:cytoplasm"/>
    <property type="evidence" value="ECO:0007669"/>
    <property type="project" value="InterPro"/>
</dbReference>
<keyword evidence="4" id="KW-0012">Acyltransferase</keyword>
<comment type="caution">
    <text evidence="6">The sequence shown here is derived from an EMBL/GenBank/DDBJ whole genome shotgun (WGS) entry which is preliminary data.</text>
</comment>
<dbReference type="EMBL" id="QNRR01000013">
    <property type="protein sequence ID" value="RBP37776.1"/>
    <property type="molecule type" value="Genomic_DNA"/>
</dbReference>
<evidence type="ECO:0000313" key="7">
    <source>
        <dbReference type="Proteomes" id="UP000253426"/>
    </source>
</evidence>
<evidence type="ECO:0000256" key="3">
    <source>
        <dbReference type="ARBA" id="ARBA00022679"/>
    </source>
</evidence>
<dbReference type="AlphaFoldDB" id="A0A366H883"/>
<name>A0A366H883_9BACT</name>
<organism evidence="6 7">
    <name type="scientific">Roseimicrobium gellanilyticum</name>
    <dbReference type="NCBI Taxonomy" id="748857"/>
    <lineage>
        <taxon>Bacteria</taxon>
        <taxon>Pseudomonadati</taxon>
        <taxon>Verrucomicrobiota</taxon>
        <taxon>Verrucomicrobiia</taxon>
        <taxon>Verrucomicrobiales</taxon>
        <taxon>Verrucomicrobiaceae</taxon>
        <taxon>Roseimicrobium</taxon>
    </lineage>
</organism>
<evidence type="ECO:0000256" key="1">
    <source>
        <dbReference type="ARBA" id="ARBA00018522"/>
    </source>
</evidence>
<reference evidence="6 7" key="1">
    <citation type="submission" date="2018-06" db="EMBL/GenBank/DDBJ databases">
        <title>Genomic Encyclopedia of Type Strains, Phase IV (KMG-IV): sequencing the most valuable type-strain genomes for metagenomic binning, comparative biology and taxonomic classification.</title>
        <authorList>
            <person name="Goeker M."/>
        </authorList>
    </citation>
    <scope>NUCLEOTIDE SEQUENCE [LARGE SCALE GENOMIC DNA]</scope>
    <source>
        <strain evidence="6 7">DSM 25532</strain>
    </source>
</reference>
<dbReference type="RefSeq" id="WP_113961468.1">
    <property type="nucleotide sequence ID" value="NZ_QNRR01000013.1"/>
</dbReference>
<dbReference type="InterPro" id="IPR053376">
    <property type="entry name" value="Serine_acetyltransferase"/>
</dbReference>
<feature type="domain" description="Serine acetyltransferase N-terminal" evidence="5">
    <location>
        <begin position="74"/>
        <end position="147"/>
    </location>
</feature>
<dbReference type="Gene3D" id="1.10.3130.10">
    <property type="entry name" value="serine acetyltransferase, domain 1"/>
    <property type="match status" value="1"/>
</dbReference>
<dbReference type="InterPro" id="IPR045304">
    <property type="entry name" value="LbH_SAT"/>
</dbReference>
<dbReference type="NCBIfam" id="NF041874">
    <property type="entry name" value="EPS_EpsC"/>
    <property type="match status" value="1"/>
</dbReference>
<keyword evidence="7" id="KW-1185">Reference proteome</keyword>
<proteinExistence type="predicted"/>
<sequence>MDCRQEEIVTGLLKSYQEIGGINHLDCANLPSKHVIATLCDDLLHLLFPGFYSEEAVSSDELPLAANELVANVRSQLSEEIGHSLRYKNGDGSASKTQAQDYCCKFLSKLPEVRRVLQTDVEAAYEGDPAARSYEEIILAYPGLEAIAIQRAAHELYKMGVPLIPRMMTEWVHSRTGIDIHPGAQIGTHFFIDHGTGVVIGETCVIGNRVKLYHGVTLGARSFAKDDKGNPVKGIKRHPNVEDNVTIYPNVTVLGGDTTIGARSTIGANVFLMHSIAPDTLLAVGDQDFRMLDKSKKRAS</sequence>
<dbReference type="SUPFAM" id="SSF51161">
    <property type="entry name" value="Trimeric LpxA-like enzymes"/>
    <property type="match status" value="1"/>
</dbReference>
<dbReference type="InterPro" id="IPR011004">
    <property type="entry name" value="Trimer_LpxA-like_sf"/>
</dbReference>
<evidence type="ECO:0000259" key="5">
    <source>
        <dbReference type="Pfam" id="PF06426"/>
    </source>
</evidence>